<sequence>MNIFRYEFRKRLIPTLIWVVSLGVYVYFTFAFFESFSGTGMLDLLDSFPDALKKAFGLDQDLTTILGYFAFVGIYLFLAGAIFSSHLGFNAVSVEERDLTADFLIAKPVTRNRIVTAKILAGLGHIVIFTSAMGVVSFLGMESFKGGQEYSMTTFLLIIAGLFIFQVLFFSFSFLLSVALKRMDSPLPFSLGLSIGLFILYSFDSLLRDTPLKYLVPYDYFDLGYIIENGAFKASGLVLSLGIIAASLIAGYALYNRRNIATAM</sequence>
<dbReference type="Proteomes" id="UP000053947">
    <property type="component" value="Unassembled WGS sequence"/>
</dbReference>
<reference evidence="2 3" key="1">
    <citation type="submission" date="2015-06" db="EMBL/GenBank/DDBJ databases">
        <title>Genome sequence of the organohalide-respiring Dehalogenimonas alkenigignens type strain (IP3-3T).</title>
        <authorList>
            <person name="Key T.A."/>
            <person name="Richmond D.P."/>
            <person name="Bowman K.S."/>
            <person name="Cho Y.-J."/>
            <person name="Chun J."/>
            <person name="da Costa M.S."/>
            <person name="Rainey F.A."/>
            <person name="Moe W.M."/>
        </authorList>
    </citation>
    <scope>NUCLEOTIDE SEQUENCE [LARGE SCALE GENOMIC DNA]</scope>
    <source>
        <strain evidence="2 3">IP3-3</strain>
    </source>
</reference>
<dbReference type="EMBL" id="LFDV01000001">
    <property type="protein sequence ID" value="KTB49206.1"/>
    <property type="molecule type" value="Genomic_DNA"/>
</dbReference>
<feature type="transmembrane region" description="Helical" evidence="1">
    <location>
        <begin position="65"/>
        <end position="89"/>
    </location>
</feature>
<keyword evidence="3" id="KW-1185">Reference proteome</keyword>
<feature type="transmembrane region" description="Helical" evidence="1">
    <location>
        <begin position="153"/>
        <end position="180"/>
    </location>
</feature>
<dbReference type="GO" id="GO:0140359">
    <property type="term" value="F:ABC-type transporter activity"/>
    <property type="evidence" value="ECO:0007669"/>
    <property type="project" value="InterPro"/>
</dbReference>
<keyword evidence="1" id="KW-1133">Transmembrane helix</keyword>
<dbReference type="RefSeq" id="WP_058437720.1">
    <property type="nucleotide sequence ID" value="NZ_KQ758903.1"/>
</dbReference>
<feature type="transmembrane region" description="Helical" evidence="1">
    <location>
        <begin position="12"/>
        <end position="33"/>
    </location>
</feature>
<gene>
    <name evidence="2" type="ORF">DEALK_01180</name>
</gene>
<dbReference type="GO" id="GO:0005886">
    <property type="term" value="C:plasma membrane"/>
    <property type="evidence" value="ECO:0007669"/>
    <property type="project" value="UniProtKB-SubCell"/>
</dbReference>
<keyword evidence="1" id="KW-0472">Membrane</keyword>
<feature type="transmembrane region" description="Helical" evidence="1">
    <location>
        <begin position="119"/>
        <end position="141"/>
    </location>
</feature>
<dbReference type="PANTHER" id="PTHR37305">
    <property type="entry name" value="INTEGRAL MEMBRANE PROTEIN-RELATED"/>
    <property type="match status" value="1"/>
</dbReference>
<dbReference type="AlphaFoldDB" id="A0A0W0GKX4"/>
<feature type="transmembrane region" description="Helical" evidence="1">
    <location>
        <begin position="234"/>
        <end position="255"/>
    </location>
</feature>
<dbReference type="Pfam" id="PF12679">
    <property type="entry name" value="ABC2_membrane_2"/>
    <property type="match status" value="1"/>
</dbReference>
<protein>
    <submittedName>
        <fullName evidence="2">ABC-2 type transporter protein</fullName>
    </submittedName>
</protein>
<evidence type="ECO:0000313" key="3">
    <source>
        <dbReference type="Proteomes" id="UP000053947"/>
    </source>
</evidence>
<evidence type="ECO:0000256" key="1">
    <source>
        <dbReference type="SAM" id="Phobius"/>
    </source>
</evidence>
<feature type="transmembrane region" description="Helical" evidence="1">
    <location>
        <begin position="187"/>
        <end position="203"/>
    </location>
</feature>
<dbReference type="PANTHER" id="PTHR37305:SF1">
    <property type="entry name" value="MEMBRANE PROTEIN"/>
    <property type="match status" value="1"/>
</dbReference>
<dbReference type="STRING" id="1217799.DEALK_01180"/>
<proteinExistence type="predicted"/>
<name>A0A0W0GKX4_9CHLR</name>
<evidence type="ECO:0000313" key="2">
    <source>
        <dbReference type="EMBL" id="KTB49206.1"/>
    </source>
</evidence>
<comment type="caution">
    <text evidence="2">The sequence shown here is derived from an EMBL/GenBank/DDBJ whole genome shotgun (WGS) entry which is preliminary data.</text>
</comment>
<keyword evidence="1" id="KW-0812">Transmembrane</keyword>
<dbReference type="OrthoDB" id="9800309at2"/>
<accession>A0A0W0GKX4</accession>
<organism evidence="2 3">
    <name type="scientific">Dehalogenimonas alkenigignens</name>
    <dbReference type="NCBI Taxonomy" id="1217799"/>
    <lineage>
        <taxon>Bacteria</taxon>
        <taxon>Bacillati</taxon>
        <taxon>Chloroflexota</taxon>
        <taxon>Dehalococcoidia</taxon>
        <taxon>Dehalococcoidales</taxon>
        <taxon>Dehalococcoidaceae</taxon>
        <taxon>Dehalogenimonas</taxon>
    </lineage>
</organism>